<dbReference type="GO" id="GO:0003824">
    <property type="term" value="F:catalytic activity"/>
    <property type="evidence" value="ECO:0007669"/>
    <property type="project" value="InterPro"/>
</dbReference>
<dbReference type="Gene3D" id="3.40.140.10">
    <property type="entry name" value="Cytidine Deaminase, domain 2"/>
    <property type="match status" value="1"/>
</dbReference>
<protein>
    <recommendedName>
        <fullName evidence="1">CMP/dCMP-type deaminase domain-containing protein</fullName>
    </recommendedName>
</protein>
<proteinExistence type="predicted"/>
<dbReference type="GO" id="GO:0006139">
    <property type="term" value="P:nucleobase-containing compound metabolic process"/>
    <property type="evidence" value="ECO:0007669"/>
    <property type="project" value="UniProtKB-ARBA"/>
</dbReference>
<dbReference type="AlphaFoldDB" id="A0A5B0LNP5"/>
<evidence type="ECO:0000259" key="1">
    <source>
        <dbReference type="PROSITE" id="PS51747"/>
    </source>
</evidence>
<accession>A0A5B0LNP5</accession>
<gene>
    <name evidence="3" type="ORF">PGT21_007689</name>
    <name evidence="2" type="ORF">PGTUg99_005025</name>
</gene>
<dbReference type="Pfam" id="PF18785">
    <property type="entry name" value="Inv-AAD"/>
    <property type="match status" value="1"/>
</dbReference>
<dbReference type="SUPFAM" id="SSF53927">
    <property type="entry name" value="Cytidine deaminase-like"/>
    <property type="match status" value="1"/>
</dbReference>
<evidence type="ECO:0000313" key="3">
    <source>
        <dbReference type="EMBL" id="KAA1065686.1"/>
    </source>
</evidence>
<dbReference type="InterPro" id="IPR016193">
    <property type="entry name" value="Cytidine_deaminase-like"/>
</dbReference>
<dbReference type="InterPro" id="IPR002125">
    <property type="entry name" value="CMP_dCMP_dom"/>
</dbReference>
<dbReference type="PROSITE" id="PS51747">
    <property type="entry name" value="CYT_DCMP_DEAMINASES_2"/>
    <property type="match status" value="1"/>
</dbReference>
<evidence type="ECO:0000313" key="2">
    <source>
        <dbReference type="EMBL" id="KAA1063924.1"/>
    </source>
</evidence>
<dbReference type="Proteomes" id="UP000325313">
    <property type="component" value="Unassembled WGS sequence"/>
</dbReference>
<name>A0A5B0LNP5_PUCGR</name>
<organism evidence="3 4">
    <name type="scientific">Puccinia graminis f. sp. tritici</name>
    <dbReference type="NCBI Taxonomy" id="56615"/>
    <lineage>
        <taxon>Eukaryota</taxon>
        <taxon>Fungi</taxon>
        <taxon>Dikarya</taxon>
        <taxon>Basidiomycota</taxon>
        <taxon>Pucciniomycotina</taxon>
        <taxon>Pucciniomycetes</taxon>
        <taxon>Pucciniales</taxon>
        <taxon>Pucciniaceae</taxon>
        <taxon>Puccinia</taxon>
    </lineage>
</organism>
<dbReference type="Proteomes" id="UP000324748">
    <property type="component" value="Unassembled WGS sequence"/>
</dbReference>
<reference evidence="4 5" key="1">
    <citation type="submission" date="2019-05" db="EMBL/GenBank/DDBJ databases">
        <title>Emergence of the Ug99 lineage of the wheat stem rust pathogen through somatic hybridization.</title>
        <authorList>
            <person name="Li F."/>
            <person name="Upadhyaya N.M."/>
            <person name="Sperschneider J."/>
            <person name="Matny O."/>
            <person name="Nguyen-Phuc H."/>
            <person name="Mago R."/>
            <person name="Raley C."/>
            <person name="Miller M.E."/>
            <person name="Silverstein K.A.T."/>
            <person name="Henningsen E."/>
            <person name="Hirsch C.D."/>
            <person name="Visser B."/>
            <person name="Pretorius Z.A."/>
            <person name="Steffenson B.J."/>
            <person name="Schwessinger B."/>
            <person name="Dodds P.N."/>
            <person name="Figueroa M."/>
        </authorList>
    </citation>
    <scope>NUCLEOTIDE SEQUENCE [LARGE SCALE GENOMIC DNA]</scope>
    <source>
        <strain evidence="3">21-0</strain>
        <strain evidence="2 5">Ug99</strain>
    </source>
</reference>
<feature type="domain" description="CMP/dCMP-type deaminase" evidence="1">
    <location>
        <begin position="7"/>
        <end position="147"/>
    </location>
</feature>
<dbReference type="OrthoDB" id="252265at2759"/>
<dbReference type="EMBL" id="VDEP01000518">
    <property type="protein sequence ID" value="KAA1063924.1"/>
    <property type="molecule type" value="Genomic_DNA"/>
</dbReference>
<evidence type="ECO:0000313" key="5">
    <source>
        <dbReference type="Proteomes" id="UP000325313"/>
    </source>
</evidence>
<sequence length="169" mass="18414">MLTTSDEIPLECMRKAIALARLCKPIPTAFCVGCLMTKTGTGEVVSEGYSRELEGNTHAEQCAIMKLSPLDGPSSSMLAGDLDLYTTMEPCSIRLSGNQPCADLILEFNRSHHPHLRIKNIFLGVVEPDDFVNCEGVKKLQDSGLTIIQVVGFKDECLSIARGEDKNTP</sequence>
<evidence type="ECO:0000313" key="4">
    <source>
        <dbReference type="Proteomes" id="UP000324748"/>
    </source>
</evidence>
<comment type="caution">
    <text evidence="3">The sequence shown here is derived from an EMBL/GenBank/DDBJ whole genome shotgun (WGS) entry which is preliminary data.</text>
</comment>
<keyword evidence="4" id="KW-1185">Reference proteome</keyword>
<dbReference type="EMBL" id="VSWC01000196">
    <property type="protein sequence ID" value="KAA1065686.1"/>
    <property type="molecule type" value="Genomic_DNA"/>
</dbReference>